<dbReference type="AlphaFoldDB" id="A0A3G8GV22"/>
<dbReference type="EMBL" id="CP033968">
    <property type="protein sequence ID" value="AZG12061.1"/>
    <property type="molecule type" value="Genomic_DNA"/>
</dbReference>
<organism evidence="1 2">
    <name type="scientific">Cupriavidus pauculus</name>
    <dbReference type="NCBI Taxonomy" id="82633"/>
    <lineage>
        <taxon>Bacteria</taxon>
        <taxon>Pseudomonadati</taxon>
        <taxon>Pseudomonadota</taxon>
        <taxon>Betaproteobacteria</taxon>
        <taxon>Burkholderiales</taxon>
        <taxon>Burkholderiaceae</taxon>
        <taxon>Cupriavidus</taxon>
    </lineage>
</organism>
<sequence>MQVSSIVVEGQVCRDMYDEHPGLAYFYMDGRRQVPISHPLSMTDGKALAESAWQRYHAESRSADEYEEYDGQFTPSRVLLLNCDEAVLQCYEGNGWLTEFDSPEQWAAMLTQAGELASEASIEAGWDNFSTAKGLRAQATHLRRRVSISQAHFGMLPAPKSRPKPPAPRMRGLDERIALALARITRIAYPEEWRSEREAVERAAEAVGRRDYHAGLDEPPIMFADEPILLQAWAEGRAEAADSE</sequence>
<gene>
    <name evidence="1" type="ORF">EHF44_00845</name>
</gene>
<keyword evidence="1" id="KW-0614">Plasmid</keyword>
<reference evidence="2" key="1">
    <citation type="submission" date="2018-11" db="EMBL/GenBank/DDBJ databases">
        <title>FDA dAtabase for Regulatory Grade micrObial Sequences (FDA-ARGOS): Supporting development and validation of Infectious Disease Dx tests.</title>
        <authorList>
            <person name="Goldberg B."/>
            <person name="Campos J."/>
            <person name="Tallon L."/>
            <person name="Sadzewicz L."/>
            <person name="Zhao X."/>
            <person name="Vavikolanu K."/>
            <person name="Mehta A."/>
            <person name="Aluvathingal J."/>
            <person name="Nadendla S."/>
            <person name="Geyer C."/>
            <person name="Nandy P."/>
            <person name="Yan Y."/>
            <person name="Sichtig H."/>
        </authorList>
    </citation>
    <scope>NUCLEOTIDE SEQUENCE [LARGE SCALE GENOMIC DNA]</scope>
    <source>
        <strain evidence="2">FDAARGOS_614</strain>
        <plasmid evidence="2">unnamed1</plasmid>
    </source>
</reference>
<dbReference type="Proteomes" id="UP000270411">
    <property type="component" value="Plasmid unnamed1"/>
</dbReference>
<dbReference type="OrthoDB" id="6867088at2"/>
<geneLocation type="plasmid" evidence="1">
    <name>unnamed1</name>
</geneLocation>
<name>A0A3G8GV22_9BURK</name>
<proteinExistence type="predicted"/>
<dbReference type="RefSeq" id="WP_017513746.1">
    <property type="nucleotide sequence ID" value="NZ_CP033968.1"/>
</dbReference>
<evidence type="ECO:0000313" key="2">
    <source>
        <dbReference type="Proteomes" id="UP000270411"/>
    </source>
</evidence>
<accession>A0A3G8GV22</accession>
<protein>
    <submittedName>
        <fullName evidence="1">Uncharacterized protein</fullName>
    </submittedName>
</protein>
<evidence type="ECO:0000313" key="1">
    <source>
        <dbReference type="EMBL" id="AZG12061.1"/>
    </source>
</evidence>
<dbReference type="KEGG" id="cpau:EHF44_00845"/>